<organism evidence="4 5">
    <name type="scientific">Rhodococcus erythropolis</name>
    <name type="common">Arthrobacter picolinophilus</name>
    <dbReference type="NCBI Taxonomy" id="1833"/>
    <lineage>
        <taxon>Bacteria</taxon>
        <taxon>Bacillati</taxon>
        <taxon>Actinomycetota</taxon>
        <taxon>Actinomycetes</taxon>
        <taxon>Mycobacteriales</taxon>
        <taxon>Nocardiaceae</taxon>
        <taxon>Rhodococcus</taxon>
        <taxon>Rhodococcus erythropolis group</taxon>
    </lineage>
</organism>
<feature type="chain" id="PRO_5034339757" evidence="2">
    <location>
        <begin position="28"/>
        <end position="247"/>
    </location>
</feature>
<dbReference type="Proteomes" id="UP000627573">
    <property type="component" value="Unassembled WGS sequence"/>
</dbReference>
<comment type="caution">
    <text evidence="4">The sequence shown here is derived from an EMBL/GenBank/DDBJ whole genome shotgun (WGS) entry which is preliminary data.</text>
</comment>
<name>A0A8I0ZWB1_RHOER</name>
<dbReference type="GO" id="GO:0016787">
    <property type="term" value="F:hydrolase activity"/>
    <property type="evidence" value="ECO:0007669"/>
    <property type="project" value="UniProtKB-KW"/>
</dbReference>
<keyword evidence="5" id="KW-1185">Reference proteome</keyword>
<keyword evidence="1" id="KW-0378">Hydrolase</keyword>
<dbReference type="InterPro" id="IPR013228">
    <property type="entry name" value="PE-PPE_C"/>
</dbReference>
<dbReference type="InterPro" id="IPR029058">
    <property type="entry name" value="AB_hydrolase_fold"/>
</dbReference>
<proteinExistence type="predicted"/>
<keyword evidence="2" id="KW-0732">Signal</keyword>
<dbReference type="Pfam" id="PF08237">
    <property type="entry name" value="PE-PPE"/>
    <property type="match status" value="1"/>
</dbReference>
<dbReference type="InterPro" id="IPR000675">
    <property type="entry name" value="Cutinase/axe"/>
</dbReference>
<accession>A0A8I0ZWB1</accession>
<dbReference type="EMBL" id="JAECSB010000028">
    <property type="protein sequence ID" value="MBH5142571.1"/>
    <property type="molecule type" value="Genomic_DNA"/>
</dbReference>
<evidence type="ECO:0000256" key="1">
    <source>
        <dbReference type="ARBA" id="ARBA00022801"/>
    </source>
</evidence>
<sequence length="247" mass="26955">MSIRSRLTSLFFVVSALSMIVSPFAFATTTTRCAETITFAVDGTKGAGTATSIDPASPLNKIADRYRDQTHRVEHVEYPGGMIKGIGGWSESYDQSVAIGISRLEARIAEEESNCGGSSNFVLLGYSQGARIVGDVASNIDSGRFVTESRDLASRVVVILYADPRQPETGIEVALAGSFYKRDHLHGRTATILCSSSYLGLCPDRRGVRCTETAGRRYVHGLYDHAHQLLNRIGPLRCRSRRRRGGH</sequence>
<protein>
    <submittedName>
        <fullName evidence="4">PE-PPE domain-containing protein</fullName>
    </submittedName>
</protein>
<gene>
    <name evidence="4" type="ORF">I3517_08070</name>
</gene>
<feature type="signal peptide" evidence="2">
    <location>
        <begin position="1"/>
        <end position="27"/>
    </location>
</feature>
<dbReference type="SUPFAM" id="SSF53474">
    <property type="entry name" value="alpha/beta-Hydrolases"/>
    <property type="match status" value="1"/>
</dbReference>
<evidence type="ECO:0000313" key="4">
    <source>
        <dbReference type="EMBL" id="MBH5142571.1"/>
    </source>
</evidence>
<reference evidence="4 5" key="1">
    <citation type="submission" date="2020-12" db="EMBL/GenBank/DDBJ databases">
        <title>Draft genome sequence of furan degrading bacterial strain FUR100.</title>
        <authorList>
            <person name="Woiski C."/>
        </authorList>
    </citation>
    <scope>NUCLEOTIDE SEQUENCE [LARGE SCALE GENOMIC DNA]</scope>
    <source>
        <strain evidence="4 5">FUR100</strain>
    </source>
</reference>
<dbReference type="SMART" id="SM01110">
    <property type="entry name" value="Cutinase"/>
    <property type="match status" value="1"/>
</dbReference>
<evidence type="ECO:0000313" key="5">
    <source>
        <dbReference type="Proteomes" id="UP000627573"/>
    </source>
</evidence>
<dbReference type="Gene3D" id="3.40.50.1820">
    <property type="entry name" value="alpha/beta hydrolase"/>
    <property type="match status" value="1"/>
</dbReference>
<feature type="domain" description="PE-PPE" evidence="3">
    <location>
        <begin position="72"/>
        <end position="172"/>
    </location>
</feature>
<evidence type="ECO:0000256" key="2">
    <source>
        <dbReference type="SAM" id="SignalP"/>
    </source>
</evidence>
<evidence type="ECO:0000259" key="3">
    <source>
        <dbReference type="Pfam" id="PF08237"/>
    </source>
</evidence>
<dbReference type="RefSeq" id="WP_197940807.1">
    <property type="nucleotide sequence ID" value="NZ_JAECSB010000028.1"/>
</dbReference>
<dbReference type="AlphaFoldDB" id="A0A8I0ZWB1"/>